<dbReference type="PANTHER" id="PTHR30471">
    <property type="entry name" value="DNA REPAIR PROTEIN RADC"/>
    <property type="match status" value="1"/>
</dbReference>
<dbReference type="NCBIfam" id="NF000642">
    <property type="entry name" value="PRK00024.1"/>
    <property type="match status" value="1"/>
</dbReference>
<keyword evidence="3" id="KW-0479">Metal-binding</keyword>
<protein>
    <submittedName>
        <fullName evidence="9">DNA repair protein RadC</fullName>
    </submittedName>
</protein>
<dbReference type="Gene3D" id="1.10.150.20">
    <property type="entry name" value="5' to 3' exonuclease, C-terminal subdomain"/>
    <property type="match status" value="1"/>
</dbReference>
<dbReference type="InterPro" id="IPR037518">
    <property type="entry name" value="MPN"/>
</dbReference>
<keyword evidence="4" id="KW-0378">Hydrolase</keyword>
<dbReference type="InterPro" id="IPR020891">
    <property type="entry name" value="UPF0758_CS"/>
</dbReference>
<proteinExistence type="inferred from homology"/>
<dbReference type="PANTHER" id="PTHR30471:SF3">
    <property type="entry name" value="UPF0758 PROTEIN YEES-RELATED"/>
    <property type="match status" value="1"/>
</dbReference>
<dbReference type="RefSeq" id="WP_378135980.1">
    <property type="nucleotide sequence ID" value="NZ_JBHSMI010000028.1"/>
</dbReference>
<dbReference type="InterPro" id="IPR010994">
    <property type="entry name" value="RuvA_2-like"/>
</dbReference>
<dbReference type="EMBL" id="JBHSMI010000028">
    <property type="protein sequence ID" value="MFC5405096.1"/>
    <property type="molecule type" value="Genomic_DNA"/>
</dbReference>
<evidence type="ECO:0000256" key="3">
    <source>
        <dbReference type="ARBA" id="ARBA00022723"/>
    </source>
</evidence>
<keyword evidence="6" id="KW-0482">Metalloprotease</keyword>
<keyword evidence="5" id="KW-0862">Zinc</keyword>
<evidence type="ECO:0000313" key="10">
    <source>
        <dbReference type="Proteomes" id="UP001596113"/>
    </source>
</evidence>
<name>A0ABW0HVA4_9BACL</name>
<evidence type="ECO:0000256" key="2">
    <source>
        <dbReference type="ARBA" id="ARBA00022670"/>
    </source>
</evidence>
<dbReference type="Gene3D" id="3.40.140.10">
    <property type="entry name" value="Cytidine Deaminase, domain 2"/>
    <property type="match status" value="1"/>
</dbReference>
<dbReference type="Proteomes" id="UP001596113">
    <property type="component" value="Unassembled WGS sequence"/>
</dbReference>
<comment type="caution">
    <text evidence="9">The sequence shown here is derived from an EMBL/GenBank/DDBJ whole genome shotgun (WGS) entry which is preliminary data.</text>
</comment>
<keyword evidence="2" id="KW-0645">Protease</keyword>
<dbReference type="PROSITE" id="PS01302">
    <property type="entry name" value="UPF0758"/>
    <property type="match status" value="1"/>
</dbReference>
<evidence type="ECO:0000256" key="5">
    <source>
        <dbReference type="ARBA" id="ARBA00022833"/>
    </source>
</evidence>
<organism evidence="9 10">
    <name type="scientific">Cohnella soli</name>
    <dbReference type="NCBI Taxonomy" id="425005"/>
    <lineage>
        <taxon>Bacteria</taxon>
        <taxon>Bacillati</taxon>
        <taxon>Bacillota</taxon>
        <taxon>Bacilli</taxon>
        <taxon>Bacillales</taxon>
        <taxon>Paenibacillaceae</taxon>
        <taxon>Cohnella</taxon>
    </lineage>
</organism>
<gene>
    <name evidence="9" type="primary">radC</name>
    <name evidence="9" type="ORF">ACFPOF_20345</name>
</gene>
<evidence type="ECO:0000313" key="9">
    <source>
        <dbReference type="EMBL" id="MFC5405096.1"/>
    </source>
</evidence>
<comment type="similarity">
    <text evidence="1 7">Belongs to the UPF0758 family.</text>
</comment>
<reference evidence="10" key="1">
    <citation type="journal article" date="2019" name="Int. J. Syst. Evol. Microbiol.">
        <title>The Global Catalogue of Microorganisms (GCM) 10K type strain sequencing project: providing services to taxonomists for standard genome sequencing and annotation.</title>
        <authorList>
            <consortium name="The Broad Institute Genomics Platform"/>
            <consortium name="The Broad Institute Genome Sequencing Center for Infectious Disease"/>
            <person name="Wu L."/>
            <person name="Ma J."/>
        </authorList>
    </citation>
    <scope>NUCLEOTIDE SEQUENCE [LARGE SCALE GENOMIC DNA]</scope>
    <source>
        <strain evidence="10">CGMCC 1.18575</strain>
    </source>
</reference>
<evidence type="ECO:0000259" key="8">
    <source>
        <dbReference type="PROSITE" id="PS50249"/>
    </source>
</evidence>
<keyword evidence="10" id="KW-1185">Reference proteome</keyword>
<dbReference type="SUPFAM" id="SSF47781">
    <property type="entry name" value="RuvA domain 2-like"/>
    <property type="match status" value="1"/>
</dbReference>
<feature type="domain" description="MPN" evidence="8">
    <location>
        <begin position="81"/>
        <end position="204"/>
    </location>
</feature>
<dbReference type="PROSITE" id="PS50249">
    <property type="entry name" value="MPN"/>
    <property type="match status" value="1"/>
</dbReference>
<dbReference type="SUPFAM" id="SSF102712">
    <property type="entry name" value="JAB1/MPN domain"/>
    <property type="match status" value="1"/>
</dbReference>
<sequence length="204" mass="22247">MSSYSMSSIKLLFAEALAEKPGSYLIDEIFSRFPSLIELMNVTEDELTVIKGIGKTKARQILAALHLARRLNVPVQPKAVAIHSPQDAADLLIPELRFLQQEHFVVLFLNTKNRLIGLPETISVGTLNSAIVHPRDVFRAAVKRSAASIIACHNHPSGDTTPSPEDIHLTARLSEAGKIVGIDLLDHIIVGHGSFLSLKEGGFM</sequence>
<evidence type="ECO:0000256" key="4">
    <source>
        <dbReference type="ARBA" id="ARBA00022801"/>
    </source>
</evidence>
<dbReference type="InterPro" id="IPR025657">
    <property type="entry name" value="RadC_JAB"/>
</dbReference>
<evidence type="ECO:0000256" key="6">
    <source>
        <dbReference type="ARBA" id="ARBA00023049"/>
    </source>
</evidence>
<evidence type="ECO:0000256" key="7">
    <source>
        <dbReference type="RuleBase" id="RU003797"/>
    </source>
</evidence>
<dbReference type="InterPro" id="IPR001405">
    <property type="entry name" value="UPF0758"/>
</dbReference>
<evidence type="ECO:0000256" key="1">
    <source>
        <dbReference type="ARBA" id="ARBA00010243"/>
    </source>
</evidence>
<dbReference type="CDD" id="cd08071">
    <property type="entry name" value="MPN_DUF2466"/>
    <property type="match status" value="1"/>
</dbReference>
<dbReference type="NCBIfam" id="TIGR00608">
    <property type="entry name" value="radc"/>
    <property type="match status" value="1"/>
</dbReference>
<dbReference type="Pfam" id="PF04002">
    <property type="entry name" value="RadC"/>
    <property type="match status" value="1"/>
</dbReference>
<accession>A0ABW0HVA4</accession>